<dbReference type="Proteomes" id="UP000223596">
    <property type="component" value="Unassembled WGS sequence"/>
</dbReference>
<dbReference type="AlphaFoldDB" id="A0AB36TJ12"/>
<proteinExistence type="predicted"/>
<dbReference type="SUPFAM" id="SSF53756">
    <property type="entry name" value="UDP-Glycosyltransferase/glycogen phosphorylase"/>
    <property type="match status" value="1"/>
</dbReference>
<dbReference type="Gene3D" id="3.40.50.2000">
    <property type="entry name" value="Glycogen Phosphorylase B"/>
    <property type="match status" value="2"/>
</dbReference>
<dbReference type="InterPro" id="IPR010610">
    <property type="entry name" value="EryCIII-like_C"/>
</dbReference>
<dbReference type="InterPro" id="IPR002213">
    <property type="entry name" value="UDP_glucos_trans"/>
</dbReference>
<feature type="domain" description="Glycosyltransferase family 28 N-terminal" evidence="1">
    <location>
        <begin position="4"/>
        <end position="132"/>
    </location>
</feature>
<comment type="caution">
    <text evidence="3">The sequence shown here is derived from an EMBL/GenBank/DDBJ whole genome shotgun (WGS) entry which is preliminary data.</text>
</comment>
<organism evidence="3 4">
    <name type="scientific">Acetivibrio thermocellus AD2</name>
    <dbReference type="NCBI Taxonomy" id="1138384"/>
    <lineage>
        <taxon>Bacteria</taxon>
        <taxon>Bacillati</taxon>
        <taxon>Bacillota</taxon>
        <taxon>Clostridia</taxon>
        <taxon>Eubacteriales</taxon>
        <taxon>Oscillospiraceae</taxon>
        <taxon>Acetivibrio</taxon>
    </lineage>
</organism>
<evidence type="ECO:0000259" key="2">
    <source>
        <dbReference type="Pfam" id="PF06722"/>
    </source>
</evidence>
<dbReference type="RefSeq" id="WP_003513854.1">
    <property type="nucleotide sequence ID" value="NZ_CP013828.1"/>
</dbReference>
<dbReference type="Pfam" id="PF03033">
    <property type="entry name" value="Glyco_transf_28"/>
    <property type="match status" value="1"/>
</dbReference>
<sequence>MANILIATHWTGGDVYPFIRIGKALKRRGHDVTIFTHCIYKNIVEQDGMKFVPWDSPDEYEQLMNDLPLLVDPLRNLDGMLTFYGRHHNNEKTLMEYRKISEYCSKKDTVILARHRSAISALLAAEKFNIPVVSVFLAPNYISHLQIHEEIFGDIMKKTVNEIRKALNLKPIECWTSWICSPKRKLGLWPEWFAHPDETWPSGLICVGFYVEEAGDKEELPPEIVEMLNGDSKPILITAGTSKMIRPEFYEVASEACRILGKTGILVTLYDELVPKPLPDNVKRFQKLSIRSLLPHVDAVIHHGGIGTTSEATAAGIPQLILPHLTDGPDNAHRLRGLGIAELLPPLRWKPHLLAAKLTTLMSQDYRSRCLKFSQYIRQEDSESNICRAIEQVIGNNDFLISN</sequence>
<dbReference type="GO" id="GO:0033072">
    <property type="term" value="P:vancomycin biosynthetic process"/>
    <property type="evidence" value="ECO:0007669"/>
    <property type="project" value="UniProtKB-ARBA"/>
</dbReference>
<evidence type="ECO:0000313" key="4">
    <source>
        <dbReference type="Proteomes" id="UP000223596"/>
    </source>
</evidence>
<gene>
    <name evidence="3" type="ORF">M972_112673</name>
</gene>
<dbReference type="PANTHER" id="PTHR48050">
    <property type="entry name" value="STEROL 3-BETA-GLUCOSYLTRANSFERASE"/>
    <property type="match status" value="1"/>
</dbReference>
<dbReference type="CDD" id="cd03784">
    <property type="entry name" value="GT1_Gtf-like"/>
    <property type="match status" value="1"/>
</dbReference>
<dbReference type="InterPro" id="IPR004276">
    <property type="entry name" value="GlycoTrans_28_N"/>
</dbReference>
<dbReference type="InterPro" id="IPR050426">
    <property type="entry name" value="Glycosyltransferase_28"/>
</dbReference>
<reference evidence="3 4" key="1">
    <citation type="submission" date="2017-09" db="EMBL/GenBank/DDBJ databases">
        <title>Evaluation of Pacific Biosciences Sequencing Technology to Finishing C. thermocellum Genome Sequences.</title>
        <authorList>
            <person name="Brown S."/>
        </authorList>
    </citation>
    <scope>NUCLEOTIDE SEQUENCE [LARGE SCALE GENOMIC DNA]</scope>
    <source>
        <strain evidence="3 4">AD2</strain>
    </source>
</reference>
<evidence type="ECO:0000259" key="1">
    <source>
        <dbReference type="Pfam" id="PF03033"/>
    </source>
</evidence>
<name>A0AB36TJ12_ACETH</name>
<dbReference type="PANTHER" id="PTHR48050:SF13">
    <property type="entry name" value="STEROL 3-BETA-GLUCOSYLTRANSFERASE UGT80A2"/>
    <property type="match status" value="1"/>
</dbReference>
<dbReference type="GeneID" id="35805046"/>
<dbReference type="GO" id="GO:0008194">
    <property type="term" value="F:UDP-glycosyltransferase activity"/>
    <property type="evidence" value="ECO:0007669"/>
    <property type="project" value="InterPro"/>
</dbReference>
<evidence type="ECO:0000313" key="3">
    <source>
        <dbReference type="EMBL" id="PFH03854.1"/>
    </source>
</evidence>
<dbReference type="GO" id="GO:0016758">
    <property type="term" value="F:hexosyltransferase activity"/>
    <property type="evidence" value="ECO:0007669"/>
    <property type="project" value="InterPro"/>
</dbReference>
<dbReference type="Pfam" id="PF06722">
    <property type="entry name" value="EryCIII-like_C"/>
    <property type="match status" value="1"/>
</dbReference>
<feature type="domain" description="Erythromycin biosynthesis protein CIII-like C-terminal" evidence="2">
    <location>
        <begin position="277"/>
        <end position="368"/>
    </location>
</feature>
<accession>A0AB36TJ12</accession>
<dbReference type="GO" id="GO:0005975">
    <property type="term" value="P:carbohydrate metabolic process"/>
    <property type="evidence" value="ECO:0007669"/>
    <property type="project" value="InterPro"/>
</dbReference>
<protein>
    <submittedName>
        <fullName evidence="3">UDP:flavonoid glycosyltransferase YjiC (YdhE family)</fullName>
    </submittedName>
</protein>
<dbReference type="EMBL" id="PDBW01000001">
    <property type="protein sequence ID" value="PFH03854.1"/>
    <property type="molecule type" value="Genomic_DNA"/>
</dbReference>